<comment type="caution">
    <text evidence="2">The sequence shown here is derived from an EMBL/GenBank/DDBJ whole genome shotgun (WGS) entry which is preliminary data.</text>
</comment>
<dbReference type="RefSeq" id="WP_093518823.1">
    <property type="nucleotide sequence ID" value="NZ_FOSK01000004.1"/>
</dbReference>
<evidence type="ECO:0000313" key="3">
    <source>
        <dbReference type="Proteomes" id="UP000199598"/>
    </source>
</evidence>
<accession>A0A1I3YS39</accession>
<protein>
    <submittedName>
        <fullName evidence="2">Uncharacterized protein</fullName>
    </submittedName>
</protein>
<name>A0A1I3YS39_9HYPH</name>
<keyword evidence="1" id="KW-0472">Membrane</keyword>
<keyword evidence="1" id="KW-1133">Transmembrane helix</keyword>
<keyword evidence="1" id="KW-0812">Transmembrane</keyword>
<gene>
    <name evidence="2" type="ORF">SAMN04488518_104196</name>
</gene>
<evidence type="ECO:0000256" key="1">
    <source>
        <dbReference type="SAM" id="Phobius"/>
    </source>
</evidence>
<organism evidence="2 3">
    <name type="scientific">Pseudovibrio ascidiaceicola</name>
    <dbReference type="NCBI Taxonomy" id="285279"/>
    <lineage>
        <taxon>Bacteria</taxon>
        <taxon>Pseudomonadati</taxon>
        <taxon>Pseudomonadota</taxon>
        <taxon>Alphaproteobacteria</taxon>
        <taxon>Hyphomicrobiales</taxon>
        <taxon>Stappiaceae</taxon>
        <taxon>Pseudovibrio</taxon>
    </lineage>
</organism>
<sequence>MIVAEGIILIAQVYCVIGLVVALAFISFGLGRVELAARGAYLFRLQIIPGLILLWPVVIVRWIALERSGEKILLDKEEKELHEEQEAKK</sequence>
<evidence type="ECO:0000313" key="2">
    <source>
        <dbReference type="EMBL" id="SFK34625.1"/>
    </source>
</evidence>
<feature type="transmembrane region" description="Helical" evidence="1">
    <location>
        <begin position="6"/>
        <end position="30"/>
    </location>
</feature>
<keyword evidence="3" id="KW-1185">Reference proteome</keyword>
<dbReference type="Proteomes" id="UP000199598">
    <property type="component" value="Unassembled WGS sequence"/>
</dbReference>
<reference evidence="2 3" key="1">
    <citation type="submission" date="2016-10" db="EMBL/GenBank/DDBJ databases">
        <authorList>
            <person name="Varghese N."/>
            <person name="Submissions S."/>
        </authorList>
    </citation>
    <scope>NUCLEOTIDE SEQUENCE [LARGE SCALE GENOMIC DNA]</scope>
    <source>
        <strain evidence="2 3">DSM 16392</strain>
    </source>
</reference>
<dbReference type="EMBL" id="FOSK01000004">
    <property type="protein sequence ID" value="SFK34625.1"/>
    <property type="molecule type" value="Genomic_DNA"/>
</dbReference>
<proteinExistence type="predicted"/>
<feature type="transmembrane region" description="Helical" evidence="1">
    <location>
        <begin position="42"/>
        <end position="64"/>
    </location>
</feature>